<dbReference type="InterPro" id="IPR002740">
    <property type="entry name" value="EVE_domain"/>
</dbReference>
<dbReference type="CDD" id="cd00009">
    <property type="entry name" value="AAA"/>
    <property type="match status" value="1"/>
</dbReference>
<dbReference type="InterPro" id="IPR015947">
    <property type="entry name" value="PUA-like_sf"/>
</dbReference>
<dbReference type="STRING" id="1293054.HSACCH_00832"/>
<dbReference type="Pfam" id="PF01878">
    <property type="entry name" value="EVE"/>
    <property type="match status" value="1"/>
</dbReference>
<accession>M5DYM2</accession>
<comment type="caution">
    <text evidence="2">The sequence shown here is derived from an EMBL/GenBank/DDBJ whole genome shotgun (WGS) entry which is preliminary data.</text>
</comment>
<gene>
    <name evidence="2" type="ORF">HSACCH_00832</name>
</gene>
<dbReference type="InterPro" id="IPR011704">
    <property type="entry name" value="ATPase_dyneun-rel_AAA"/>
</dbReference>
<dbReference type="AlphaFoldDB" id="M5DYM2"/>
<dbReference type="REBASE" id="64759">
    <property type="entry name" value="Hsa6643McrB3P"/>
</dbReference>
<dbReference type="SUPFAM" id="SSF52540">
    <property type="entry name" value="P-loop containing nucleoside triphosphate hydrolases"/>
    <property type="match status" value="1"/>
</dbReference>
<dbReference type="RefSeq" id="WP_005488087.1">
    <property type="nucleotide sequence ID" value="NZ_CAUI01000005.1"/>
</dbReference>
<dbReference type="PANTHER" id="PTHR37291:SF1">
    <property type="entry name" value="TYPE IV METHYL-DIRECTED RESTRICTION ENZYME ECOKMCRB SUBUNIT"/>
    <property type="match status" value="1"/>
</dbReference>
<reference evidence="3" key="1">
    <citation type="journal article" date="2013" name="Genome Announc.">
        <title>Genome Sequence of Halanaerobium saccharolyticum subsp. saccharolyticum Strain DSM 6643T, a Halophilic Hydrogen-Producing Bacterium.</title>
        <authorList>
            <person name="Kivisto A."/>
            <person name="Larjo A."/>
            <person name="Ciranna A."/>
            <person name="Santala V."/>
            <person name="Roos C."/>
            <person name="Karp M."/>
        </authorList>
    </citation>
    <scope>NUCLEOTIDE SEQUENCE [LARGE SCALE GENOMIC DNA]</scope>
    <source>
        <strain evidence="3">DSM 6643</strain>
    </source>
</reference>
<feature type="domain" description="AAA+ ATPase" evidence="1">
    <location>
        <begin position="180"/>
        <end position="351"/>
    </location>
</feature>
<evidence type="ECO:0000313" key="3">
    <source>
        <dbReference type="Proteomes" id="UP000012063"/>
    </source>
</evidence>
<dbReference type="OrthoDB" id="9781481at2"/>
<dbReference type="Pfam" id="PF07728">
    <property type="entry name" value="AAA_5"/>
    <property type="match status" value="1"/>
</dbReference>
<dbReference type="Proteomes" id="UP000012063">
    <property type="component" value="Unassembled WGS sequence"/>
</dbReference>
<dbReference type="Gene3D" id="3.10.590.10">
    <property type="entry name" value="ph1033 like domains"/>
    <property type="match status" value="1"/>
</dbReference>
<sequence length="469" mass="54706">MKNKNYFWITANPDIWKIDKTKKNENRFYPAYNSNNNKHRKFDNFKKAEKGDKLVFYQSSPIKKIKGFGKVVKSFYENQNNEEGIEIKLNYLTNKTSWKDLKNDPLLKNSEIIKTNAQGSLLELTKNEYNKIMELSELNYEDILINIIDFNVKLNLDQKLHFPPAMKENLIKRIETNLKQGKHIILIGPPGTGKSKLAKEIAETYVDNNYQMVTATSDWSTFDTIGGYRPNKNGNLEFSPGVFLDCFKNNHAQKSKWLIIDEINRADIDKAFGPLFSALTGDEITLSFKDEGDNYIKVVPEVKNENIDVLDNIFQIKDDWRIIATMNTLDKTSLYEMSYAFMRRFAFVPVPIPEEIDKELLENYFDKWGEDTNDTKNIVELWSTINDYRKIGPAIVKDIINYLSENDNDYVSALISYVLPQFEGLSYDKLNDFYKQISKLNLSLKEEQKYELKAFMTDYFQLREGEEIG</sequence>
<protein>
    <submittedName>
        <fullName evidence="2">Enzyme Degradation of DNA</fullName>
    </submittedName>
</protein>
<dbReference type="SUPFAM" id="SSF88697">
    <property type="entry name" value="PUA domain-like"/>
    <property type="match status" value="1"/>
</dbReference>
<proteinExistence type="predicted"/>
<dbReference type="EMBL" id="CAUI01000005">
    <property type="protein sequence ID" value="CCU78693.1"/>
    <property type="molecule type" value="Genomic_DNA"/>
</dbReference>
<dbReference type="GO" id="GO:0016887">
    <property type="term" value="F:ATP hydrolysis activity"/>
    <property type="evidence" value="ECO:0007669"/>
    <property type="project" value="InterPro"/>
</dbReference>
<dbReference type="SMART" id="SM00382">
    <property type="entry name" value="AAA"/>
    <property type="match status" value="1"/>
</dbReference>
<dbReference type="eggNOG" id="COG2947">
    <property type="taxonomic scope" value="Bacteria"/>
</dbReference>
<keyword evidence="3" id="KW-1185">Reference proteome</keyword>
<name>M5DYM2_9FIRM</name>
<organism evidence="2 3">
    <name type="scientific">Halanaerobium saccharolyticum subsp. saccharolyticum DSM 6643</name>
    <dbReference type="NCBI Taxonomy" id="1293054"/>
    <lineage>
        <taxon>Bacteria</taxon>
        <taxon>Bacillati</taxon>
        <taxon>Bacillota</taxon>
        <taxon>Clostridia</taxon>
        <taxon>Halanaerobiales</taxon>
        <taxon>Halanaerobiaceae</taxon>
        <taxon>Halanaerobium</taxon>
    </lineage>
</organism>
<dbReference type="InterPro" id="IPR052934">
    <property type="entry name" value="Methyl-DNA_Rec/Restrict_Enz"/>
</dbReference>
<dbReference type="PANTHER" id="PTHR37291">
    <property type="entry name" value="5-METHYLCYTOSINE-SPECIFIC RESTRICTION ENZYME B"/>
    <property type="match status" value="1"/>
</dbReference>
<dbReference type="eggNOG" id="COG0714">
    <property type="taxonomic scope" value="Bacteria"/>
</dbReference>
<evidence type="ECO:0000313" key="2">
    <source>
        <dbReference type="EMBL" id="CCU78693.1"/>
    </source>
</evidence>
<dbReference type="InterPro" id="IPR027417">
    <property type="entry name" value="P-loop_NTPase"/>
</dbReference>
<dbReference type="InParanoid" id="M5DYM2"/>
<dbReference type="InterPro" id="IPR003593">
    <property type="entry name" value="AAA+_ATPase"/>
</dbReference>
<dbReference type="GO" id="GO:0005524">
    <property type="term" value="F:ATP binding"/>
    <property type="evidence" value="ECO:0007669"/>
    <property type="project" value="InterPro"/>
</dbReference>
<evidence type="ECO:0000259" key="1">
    <source>
        <dbReference type="SMART" id="SM00382"/>
    </source>
</evidence>
<dbReference type="Gene3D" id="3.40.50.300">
    <property type="entry name" value="P-loop containing nucleotide triphosphate hydrolases"/>
    <property type="match status" value="1"/>
</dbReference>